<evidence type="ECO:0000313" key="2">
    <source>
        <dbReference type="Proteomes" id="UP000002007"/>
    </source>
</evidence>
<proteinExistence type="predicted"/>
<dbReference type="eggNOG" id="ENOG5033CZB">
    <property type="taxonomic scope" value="Bacteria"/>
</dbReference>
<protein>
    <submittedName>
        <fullName evidence="1">Hypothetical membrane protein</fullName>
    </submittedName>
</protein>
<gene>
    <name evidence="1" type="ordered locus">RSal33209_1178</name>
</gene>
<dbReference type="EMBL" id="CP000910">
    <property type="protein sequence ID" value="ABY22916.1"/>
    <property type="molecule type" value="Genomic_DNA"/>
</dbReference>
<organism evidence="1 2">
    <name type="scientific">Renibacterium salmoninarum (strain ATCC 33209 / DSM 20767 / JCM 11484 / NBRC 15589 / NCIMB 2235)</name>
    <dbReference type="NCBI Taxonomy" id="288705"/>
    <lineage>
        <taxon>Bacteria</taxon>
        <taxon>Bacillati</taxon>
        <taxon>Actinomycetota</taxon>
        <taxon>Actinomycetes</taxon>
        <taxon>Micrococcales</taxon>
        <taxon>Micrococcaceae</taxon>
        <taxon>Renibacterium</taxon>
    </lineage>
</organism>
<dbReference type="HOGENOM" id="CLU_112000_0_0_11"/>
<dbReference type="AlphaFoldDB" id="A9WPB1"/>
<dbReference type="Proteomes" id="UP000002007">
    <property type="component" value="Chromosome"/>
</dbReference>
<accession>A9WPB1</accession>
<reference evidence="2" key="1">
    <citation type="journal article" date="2008" name="J. Bacteriol.">
        <title>Genome sequence of the fish pathogen Renibacterium salmoninarum suggests reductive evolution away from an environmental Arthrobacter ancestor.</title>
        <authorList>
            <person name="Wiens G.D."/>
            <person name="Rockey D.D."/>
            <person name="Wu Z."/>
            <person name="Chang J."/>
            <person name="Levy R."/>
            <person name="Crane S."/>
            <person name="Chen D.S."/>
            <person name="Capri G.R."/>
            <person name="Burnett J.R."/>
            <person name="Sudheesh P.S."/>
            <person name="Schipma M.J."/>
            <person name="Burd H."/>
            <person name="Bhattacharyya A."/>
            <person name="Rhodes L.D."/>
            <person name="Kaul R."/>
            <person name="Strom M.S."/>
        </authorList>
    </citation>
    <scope>NUCLEOTIDE SEQUENCE [LARGE SCALE GENOMIC DNA]</scope>
    <source>
        <strain evidence="2">ATCC 33209 / DSM 20767 / JCM 11484 / NBRC 15589 / NCIMB 2235</strain>
    </source>
</reference>
<dbReference type="KEGG" id="rsa:RSal33209_1178"/>
<evidence type="ECO:0000313" key="1">
    <source>
        <dbReference type="EMBL" id="ABY22916.1"/>
    </source>
</evidence>
<keyword evidence="2" id="KW-1185">Reference proteome</keyword>
<sequence>MHHTGGPGWRITMDSSGPLLIALYLRDVSGLVTAGTPSLCAASPAIKATDSRQLTQAVGGMEMLRFEWEQWWSQLLGTFPGLPPELTPPDFPGFDGNAALQRLLQAHFGAALNWSRERLSEYQLLASQRETLGNPKILARLVQERELELGRNARDFNLKIVELPLAEPRAWFLEPNRMVMSQELLGDPEAFRSYVQPVVEILV</sequence>
<dbReference type="RefSeq" id="WP_012244602.1">
    <property type="nucleotide sequence ID" value="NC_010168.1"/>
</dbReference>
<name>A9WPB1_RENSM</name>